<name>A0A418V2J8_RHOPL</name>
<organism evidence="1 2">
    <name type="scientific">Rhodopseudomonas palustris</name>
    <dbReference type="NCBI Taxonomy" id="1076"/>
    <lineage>
        <taxon>Bacteria</taxon>
        <taxon>Pseudomonadati</taxon>
        <taxon>Pseudomonadota</taxon>
        <taxon>Alphaproteobacteria</taxon>
        <taxon>Hyphomicrobiales</taxon>
        <taxon>Nitrobacteraceae</taxon>
        <taxon>Rhodopseudomonas</taxon>
    </lineage>
</organism>
<dbReference type="OrthoDB" id="8139925at2"/>
<reference evidence="1 2" key="1">
    <citation type="submission" date="2018-09" db="EMBL/GenBank/DDBJ databases">
        <title>Draft genome sequence of Rhodopseudomonas palustris 2.1.18.</title>
        <authorList>
            <person name="Robertson S.L."/>
            <person name="Meyer T.E."/>
            <person name="Kyndt J.A."/>
        </authorList>
    </citation>
    <scope>NUCLEOTIDE SEQUENCE [LARGE SCALE GENOMIC DNA]</scope>
    <source>
        <strain evidence="1 2">2.1.18</strain>
    </source>
</reference>
<evidence type="ECO:0000313" key="2">
    <source>
        <dbReference type="Proteomes" id="UP000285523"/>
    </source>
</evidence>
<evidence type="ECO:0000313" key="1">
    <source>
        <dbReference type="EMBL" id="RJF70278.1"/>
    </source>
</evidence>
<accession>A0A418V2J8</accession>
<dbReference type="Proteomes" id="UP000285523">
    <property type="component" value="Unassembled WGS sequence"/>
</dbReference>
<evidence type="ECO:0008006" key="3">
    <source>
        <dbReference type="Google" id="ProtNLM"/>
    </source>
</evidence>
<sequence>MSARSLSAQCVLVMLLLGQGLVGAWAARESEALERAPVAGDAAPEAVGSVPSGADVVRMVESGLGGARAYDLALNDQGGAPFFEIKSIKDGNIWSTVIDVATRRVVSSTVVMPTAELQGNDKRDIEAFQRSRMPLTEAIAIAEQVGAGRAISAGLSTTEGKLIIAVVVVSNGALKEIHVEPDKRSQRRRPR</sequence>
<dbReference type="AlphaFoldDB" id="A0A418V2J8"/>
<proteinExistence type="predicted"/>
<dbReference type="EMBL" id="QYYD01000019">
    <property type="protein sequence ID" value="RJF70278.1"/>
    <property type="molecule type" value="Genomic_DNA"/>
</dbReference>
<comment type="caution">
    <text evidence="1">The sequence shown here is derived from an EMBL/GenBank/DDBJ whole genome shotgun (WGS) entry which is preliminary data.</text>
</comment>
<protein>
    <recommendedName>
        <fullName evidence="3">PepSY domain-containing protein</fullName>
    </recommendedName>
</protein>
<gene>
    <name evidence="1" type="ORF">D4Q52_18175</name>
</gene>